<comment type="caution">
    <text evidence="1">The sequence shown here is derived from an EMBL/GenBank/DDBJ whole genome shotgun (WGS) entry which is preliminary data.</text>
</comment>
<dbReference type="EMBL" id="AWWV01009551">
    <property type="protein sequence ID" value="OMO85821.1"/>
    <property type="molecule type" value="Genomic_DNA"/>
</dbReference>
<dbReference type="AlphaFoldDB" id="A0A1R3ITA8"/>
<protein>
    <submittedName>
        <fullName evidence="1">Uncharacterized protein</fullName>
    </submittedName>
</protein>
<accession>A0A1R3ITA8</accession>
<proteinExistence type="predicted"/>
<dbReference type="Gramene" id="OMO85821">
    <property type="protein sequence ID" value="OMO85821"/>
    <property type="gene ID" value="CCACVL1_09983"/>
</dbReference>
<evidence type="ECO:0000313" key="1">
    <source>
        <dbReference type="EMBL" id="OMO85821.1"/>
    </source>
</evidence>
<name>A0A1R3ITA8_COCAP</name>
<keyword evidence="2" id="KW-1185">Reference proteome</keyword>
<evidence type="ECO:0000313" key="2">
    <source>
        <dbReference type="Proteomes" id="UP000188268"/>
    </source>
</evidence>
<dbReference type="Proteomes" id="UP000188268">
    <property type="component" value="Unassembled WGS sequence"/>
</dbReference>
<sequence>MAPSCFDASDEKMTMSHMKMEADHWTELRQEAAVK</sequence>
<reference evidence="1 2" key="1">
    <citation type="submission" date="2013-09" db="EMBL/GenBank/DDBJ databases">
        <title>Corchorus capsularis genome sequencing.</title>
        <authorList>
            <person name="Alam M."/>
            <person name="Haque M.S."/>
            <person name="Islam M.S."/>
            <person name="Emdad E.M."/>
            <person name="Islam M.M."/>
            <person name="Ahmed B."/>
            <person name="Halim A."/>
            <person name="Hossen Q.M.M."/>
            <person name="Hossain M.Z."/>
            <person name="Ahmed R."/>
            <person name="Khan M.M."/>
            <person name="Islam R."/>
            <person name="Rashid M.M."/>
            <person name="Khan S.A."/>
            <person name="Rahman M.S."/>
            <person name="Alam M."/>
        </authorList>
    </citation>
    <scope>NUCLEOTIDE SEQUENCE [LARGE SCALE GENOMIC DNA]</scope>
    <source>
        <strain evidence="2">cv. CVL-1</strain>
        <tissue evidence="1">Whole seedling</tissue>
    </source>
</reference>
<gene>
    <name evidence="1" type="ORF">CCACVL1_09983</name>
</gene>
<organism evidence="1 2">
    <name type="scientific">Corchorus capsularis</name>
    <name type="common">Jute</name>
    <dbReference type="NCBI Taxonomy" id="210143"/>
    <lineage>
        <taxon>Eukaryota</taxon>
        <taxon>Viridiplantae</taxon>
        <taxon>Streptophyta</taxon>
        <taxon>Embryophyta</taxon>
        <taxon>Tracheophyta</taxon>
        <taxon>Spermatophyta</taxon>
        <taxon>Magnoliopsida</taxon>
        <taxon>eudicotyledons</taxon>
        <taxon>Gunneridae</taxon>
        <taxon>Pentapetalae</taxon>
        <taxon>rosids</taxon>
        <taxon>malvids</taxon>
        <taxon>Malvales</taxon>
        <taxon>Malvaceae</taxon>
        <taxon>Grewioideae</taxon>
        <taxon>Apeibeae</taxon>
        <taxon>Corchorus</taxon>
    </lineage>
</organism>